<dbReference type="PRINTS" id="PR00765">
    <property type="entry name" value="CRBOXYPTASEA"/>
</dbReference>
<keyword evidence="3" id="KW-0479">Metal-binding</keyword>
<dbReference type="SUPFAM" id="SSF53187">
    <property type="entry name" value="Zn-dependent exopeptidases"/>
    <property type="match status" value="1"/>
</dbReference>
<protein>
    <submittedName>
        <fullName evidence="8">Carboxypeptidase</fullName>
    </submittedName>
</protein>
<dbReference type="InterPro" id="IPR057247">
    <property type="entry name" value="CARBOXYPEPT_ZN_2"/>
</dbReference>
<dbReference type="Gene3D" id="3.40.630.10">
    <property type="entry name" value="Zn peptidases"/>
    <property type="match status" value="1"/>
</dbReference>
<dbReference type="AlphaFoldDB" id="A0A553GYQ2"/>
<dbReference type="Proteomes" id="UP000315235">
    <property type="component" value="Unassembled WGS sequence"/>
</dbReference>
<feature type="active site" description="Proton donor/acceptor" evidence="5">
    <location>
        <position position="421"/>
    </location>
</feature>
<keyword evidence="8" id="KW-0121">Carboxypeptidase</keyword>
<feature type="signal peptide" evidence="6">
    <location>
        <begin position="1"/>
        <end position="24"/>
    </location>
</feature>
<dbReference type="RefSeq" id="WP_143488437.1">
    <property type="nucleotide sequence ID" value="NZ_VJOY01000007.1"/>
</dbReference>
<dbReference type="PANTHER" id="PTHR11705">
    <property type="entry name" value="PROTEASE FAMILY M14 CARBOXYPEPTIDASE A,B"/>
    <property type="match status" value="1"/>
</dbReference>
<dbReference type="InterPro" id="IPR000834">
    <property type="entry name" value="Peptidase_M14"/>
</dbReference>
<dbReference type="OrthoDB" id="9811296at2"/>
<organism evidence="8 9">
    <name type="scientific">Pseudomonas mangiferae</name>
    <dbReference type="NCBI Taxonomy" id="2593654"/>
    <lineage>
        <taxon>Bacteria</taxon>
        <taxon>Pseudomonadati</taxon>
        <taxon>Pseudomonadota</taxon>
        <taxon>Gammaproteobacteria</taxon>
        <taxon>Pseudomonadales</taxon>
        <taxon>Pseudomonadaceae</taxon>
        <taxon>Pseudomonas</taxon>
    </lineage>
</organism>
<comment type="cofactor">
    <cofactor evidence="1">
        <name>Zn(2+)</name>
        <dbReference type="ChEBI" id="CHEBI:29105"/>
    </cofactor>
</comment>
<keyword evidence="4" id="KW-0862">Zinc</keyword>
<comment type="similarity">
    <text evidence="2 5">Belongs to the peptidase M14 family.</text>
</comment>
<accession>A0A553GYQ2</accession>
<evidence type="ECO:0000313" key="9">
    <source>
        <dbReference type="Proteomes" id="UP000315235"/>
    </source>
</evidence>
<evidence type="ECO:0000256" key="4">
    <source>
        <dbReference type="ARBA" id="ARBA00022833"/>
    </source>
</evidence>
<comment type="caution">
    <text evidence="8">The sequence shown here is derived from an EMBL/GenBank/DDBJ whole genome shotgun (WGS) entry which is preliminary data.</text>
</comment>
<evidence type="ECO:0000259" key="7">
    <source>
        <dbReference type="PROSITE" id="PS52035"/>
    </source>
</evidence>
<dbReference type="GO" id="GO:0008270">
    <property type="term" value="F:zinc ion binding"/>
    <property type="evidence" value="ECO:0007669"/>
    <property type="project" value="InterPro"/>
</dbReference>
<keyword evidence="6" id="KW-0732">Signal</keyword>
<feature type="chain" id="PRO_5021979477" evidence="6">
    <location>
        <begin position="25"/>
        <end position="587"/>
    </location>
</feature>
<feature type="domain" description="Peptidase M14" evidence="7">
    <location>
        <begin position="141"/>
        <end position="451"/>
    </location>
</feature>
<dbReference type="GO" id="GO:0005615">
    <property type="term" value="C:extracellular space"/>
    <property type="evidence" value="ECO:0007669"/>
    <property type="project" value="TreeGrafter"/>
</dbReference>
<keyword evidence="9" id="KW-1185">Reference proteome</keyword>
<dbReference type="EMBL" id="VJOY01000007">
    <property type="protein sequence ID" value="TRX74612.1"/>
    <property type="molecule type" value="Genomic_DNA"/>
</dbReference>
<dbReference type="SMART" id="SM00631">
    <property type="entry name" value="Zn_pept"/>
    <property type="match status" value="1"/>
</dbReference>
<dbReference type="PROSITE" id="PS00133">
    <property type="entry name" value="CARBOXYPEPT_ZN_2"/>
    <property type="match status" value="1"/>
</dbReference>
<gene>
    <name evidence="8" type="ORF">FM069_11430</name>
</gene>
<dbReference type="GO" id="GO:0004181">
    <property type="term" value="F:metallocarboxypeptidase activity"/>
    <property type="evidence" value="ECO:0007669"/>
    <property type="project" value="InterPro"/>
</dbReference>
<sequence>MKPTSTLFSRTLLALALLSPALYAHEDTQENLQLIEQEKASTNIYRAYFPSQEIARKAAISFHSQLLESHYRDGYLVMELEPADLDKLRPFGFTFQRDTAFIEKRNQALDAAQARALGGETAKATRQVENVAVAGIPGYSCYPTVEETYAIAKSLASSKPNLAQWIDVGESWQKTQGLGGYEIGVLKLTNKAKGGDKPKLFVNSAIHAREYATAPLALDFARWLVDGYGTDPDATWILDHHEVHLMLQTNPDGRKKAETGLSWRKNTNQAYCGATSNSRGADLNRNFTFGWNSTNGQGSSGNTCNETYRGRSAGSEPEVQALERYVRGLWPDRRGPNRNDAAPRDTSGIHLDIHSYSQLVLWPWGDTSQAAPNGTALQTLGRKFAFFNGYTPQQSVGLYPTDGTSDGVSYGELGVAAYTIELGTAFFQSCSSYDNAVKKGNLPALIYAAKVVRTPYVTPGGPDITSLGLAGLASTSGVRPGTVVTLKAVTTDSRYNNSNGTEPTQNIAAAEYYIDKAPWETGATAYPLQATDGAFNAKTESLSGSIATGGLSNGKHLVYVRSRDTGGTWGAVSATFLVIDSTAGSRP</sequence>
<name>A0A553GYQ2_9PSED</name>
<dbReference type="PROSITE" id="PS52035">
    <property type="entry name" value="PEPTIDASE_M14"/>
    <property type="match status" value="1"/>
</dbReference>
<evidence type="ECO:0000256" key="3">
    <source>
        <dbReference type="ARBA" id="ARBA00022723"/>
    </source>
</evidence>
<evidence type="ECO:0000256" key="6">
    <source>
        <dbReference type="SAM" id="SignalP"/>
    </source>
</evidence>
<dbReference type="Pfam" id="PF00246">
    <property type="entry name" value="Peptidase_M14"/>
    <property type="match status" value="1"/>
</dbReference>
<reference evidence="8 9" key="1">
    <citation type="submission" date="2019-07" db="EMBL/GenBank/DDBJ databases">
        <title>Pseudomonas mangiferae sp. nov., isolated from bark of mango tree in Thailand.</title>
        <authorList>
            <person name="Srisuk N."/>
            <person name="Anurat P."/>
        </authorList>
    </citation>
    <scope>NUCLEOTIDE SEQUENCE [LARGE SCALE GENOMIC DNA]</scope>
    <source>
        <strain evidence="8 9">DMKU_BBB3-04</strain>
    </source>
</reference>
<keyword evidence="8" id="KW-0378">Hydrolase</keyword>
<evidence type="ECO:0000256" key="2">
    <source>
        <dbReference type="ARBA" id="ARBA00005988"/>
    </source>
</evidence>
<evidence type="ECO:0000313" key="8">
    <source>
        <dbReference type="EMBL" id="TRX74612.1"/>
    </source>
</evidence>
<evidence type="ECO:0000256" key="1">
    <source>
        <dbReference type="ARBA" id="ARBA00001947"/>
    </source>
</evidence>
<dbReference type="PANTHER" id="PTHR11705:SF119">
    <property type="entry name" value="OS02G0119300 PROTEIN"/>
    <property type="match status" value="1"/>
</dbReference>
<proteinExistence type="inferred from homology"/>
<evidence type="ECO:0000256" key="5">
    <source>
        <dbReference type="PROSITE-ProRule" id="PRU01379"/>
    </source>
</evidence>
<keyword evidence="8" id="KW-0645">Protease</keyword>
<dbReference type="CDD" id="cd06226">
    <property type="entry name" value="M14_CPT_like"/>
    <property type="match status" value="1"/>
</dbReference>
<dbReference type="GO" id="GO:0006508">
    <property type="term" value="P:proteolysis"/>
    <property type="evidence" value="ECO:0007669"/>
    <property type="project" value="InterPro"/>
</dbReference>